<keyword evidence="1" id="KW-0472">Membrane</keyword>
<dbReference type="Proteomes" id="UP001341444">
    <property type="component" value="Unassembled WGS sequence"/>
</dbReference>
<feature type="transmembrane region" description="Helical" evidence="1">
    <location>
        <begin position="12"/>
        <end position="30"/>
    </location>
</feature>
<comment type="caution">
    <text evidence="3">The sequence shown here is derived from an EMBL/GenBank/DDBJ whole genome shotgun (WGS) entry which is preliminary data.</text>
</comment>
<protein>
    <recommendedName>
        <fullName evidence="2">Membrane protein NfeD2 N-terminal transmembrane domain-containing protein</fullName>
    </recommendedName>
</protein>
<dbReference type="InterPro" id="IPR012340">
    <property type="entry name" value="NA-bd_OB-fold"/>
</dbReference>
<keyword evidence="1" id="KW-1133">Transmembrane helix</keyword>
<organism evidence="3 4">
    <name type="scientific">Heyndrickxia acidicola</name>
    <dbReference type="NCBI Taxonomy" id="209389"/>
    <lineage>
        <taxon>Bacteria</taxon>
        <taxon>Bacillati</taxon>
        <taxon>Bacillota</taxon>
        <taxon>Bacilli</taxon>
        <taxon>Bacillales</taxon>
        <taxon>Bacillaceae</taxon>
        <taxon>Heyndrickxia</taxon>
    </lineage>
</organism>
<feature type="transmembrane region" description="Helical" evidence="1">
    <location>
        <begin position="73"/>
        <end position="94"/>
    </location>
</feature>
<dbReference type="EMBL" id="JARMAB010000005">
    <property type="protein sequence ID" value="MED1202292.1"/>
    <property type="molecule type" value="Genomic_DNA"/>
</dbReference>
<feature type="transmembrane region" description="Helical" evidence="1">
    <location>
        <begin position="42"/>
        <end position="61"/>
    </location>
</feature>
<keyword evidence="1" id="KW-0812">Transmembrane</keyword>
<dbReference type="RefSeq" id="WP_066266865.1">
    <property type="nucleotide sequence ID" value="NZ_JARMAB010000005.1"/>
</dbReference>
<keyword evidence="4" id="KW-1185">Reference proteome</keyword>
<dbReference type="InterPro" id="IPR058653">
    <property type="entry name" value="NfeD2_TM"/>
</dbReference>
<evidence type="ECO:0000313" key="3">
    <source>
        <dbReference type="EMBL" id="MED1202292.1"/>
    </source>
</evidence>
<gene>
    <name evidence="3" type="ORF">P4T90_04200</name>
</gene>
<accession>A0ABU6MG96</accession>
<reference evidence="3 4" key="1">
    <citation type="submission" date="2023-03" db="EMBL/GenBank/DDBJ databases">
        <title>Bacillus Genome Sequencing.</title>
        <authorList>
            <person name="Dunlap C."/>
        </authorList>
    </citation>
    <scope>NUCLEOTIDE SEQUENCE [LARGE SCALE GENOMIC DNA]</scope>
    <source>
        <strain evidence="3 4">B-23453</strain>
    </source>
</reference>
<dbReference type="Gene3D" id="2.40.50.140">
    <property type="entry name" value="Nucleic acid-binding proteins"/>
    <property type="match status" value="1"/>
</dbReference>
<evidence type="ECO:0000256" key="1">
    <source>
        <dbReference type="SAM" id="Phobius"/>
    </source>
</evidence>
<evidence type="ECO:0000259" key="2">
    <source>
        <dbReference type="Pfam" id="PF25842"/>
    </source>
</evidence>
<name>A0ABU6MG96_9BACI</name>
<proteinExistence type="predicted"/>
<evidence type="ECO:0000313" key="4">
    <source>
        <dbReference type="Proteomes" id="UP001341444"/>
    </source>
</evidence>
<dbReference type="Pfam" id="PF25842">
    <property type="entry name" value="NfeD_TM"/>
    <property type="match status" value="1"/>
</dbReference>
<sequence length="180" mass="19573">MTILGTQIETIYLIVLLVSGSLTLLYILFGDVFHGIGEALNFLHPALVLAFFTFFSASGYIMEMITPLSSQTIIVFSILLALLLDTLLNVFVLIPLSSAEESIAYTEDSLKGRVGKTIISIPENGFGEVVLESSSGTIAKPAASYRNESIGEGMQVLVIEVNSGVLYVVRYENHQLHDVL</sequence>
<feature type="domain" description="Membrane protein NfeD2 N-terminal transmembrane" evidence="2">
    <location>
        <begin position="2"/>
        <end position="101"/>
    </location>
</feature>